<gene>
    <name evidence="1" type="ORF">EVAR_98952_1</name>
</gene>
<evidence type="ECO:0000313" key="2">
    <source>
        <dbReference type="Proteomes" id="UP000299102"/>
    </source>
</evidence>
<keyword evidence="2" id="KW-1185">Reference proteome</keyword>
<dbReference type="EMBL" id="BGZK01003103">
    <property type="protein sequence ID" value="GBP98270.1"/>
    <property type="molecule type" value="Genomic_DNA"/>
</dbReference>
<comment type="caution">
    <text evidence="1">The sequence shown here is derived from an EMBL/GenBank/DDBJ whole genome shotgun (WGS) entry which is preliminary data.</text>
</comment>
<name>A0A4C2ADY2_EUMVA</name>
<organism evidence="1 2">
    <name type="scientific">Eumeta variegata</name>
    <name type="common">Bagworm moth</name>
    <name type="synonym">Eumeta japonica</name>
    <dbReference type="NCBI Taxonomy" id="151549"/>
    <lineage>
        <taxon>Eukaryota</taxon>
        <taxon>Metazoa</taxon>
        <taxon>Ecdysozoa</taxon>
        <taxon>Arthropoda</taxon>
        <taxon>Hexapoda</taxon>
        <taxon>Insecta</taxon>
        <taxon>Pterygota</taxon>
        <taxon>Neoptera</taxon>
        <taxon>Endopterygota</taxon>
        <taxon>Lepidoptera</taxon>
        <taxon>Glossata</taxon>
        <taxon>Ditrysia</taxon>
        <taxon>Tineoidea</taxon>
        <taxon>Psychidae</taxon>
        <taxon>Oiketicinae</taxon>
        <taxon>Eumeta</taxon>
    </lineage>
</organism>
<accession>A0A4C2ADY2</accession>
<reference evidence="1 2" key="1">
    <citation type="journal article" date="2019" name="Commun. Biol.">
        <title>The bagworm genome reveals a unique fibroin gene that provides high tensile strength.</title>
        <authorList>
            <person name="Kono N."/>
            <person name="Nakamura H."/>
            <person name="Ohtoshi R."/>
            <person name="Tomita M."/>
            <person name="Numata K."/>
            <person name="Arakawa K."/>
        </authorList>
    </citation>
    <scope>NUCLEOTIDE SEQUENCE [LARGE SCALE GENOMIC DNA]</scope>
</reference>
<dbReference type="AlphaFoldDB" id="A0A4C2ADY2"/>
<proteinExistence type="predicted"/>
<evidence type="ECO:0000313" key="1">
    <source>
        <dbReference type="EMBL" id="GBP98270.1"/>
    </source>
</evidence>
<dbReference type="Proteomes" id="UP000299102">
    <property type="component" value="Unassembled WGS sequence"/>
</dbReference>
<sequence length="116" mass="12648">MAETSDNSRMPESRSLLDHCPDVVGKSTYGKSISSVDAMSLGMLLRLGVSISARSTLFPISNFTDNRPPAVGRGRDDSEVQSVLEFVEFNSVIIVRWAAPSYVLQLKSLEEDDGVP</sequence>
<protein>
    <submittedName>
        <fullName evidence="1">Uncharacterized protein</fullName>
    </submittedName>
</protein>